<gene>
    <name evidence="2" type="ORF">FHW20_003495</name>
</gene>
<comment type="caution">
    <text evidence="2">The sequence shown here is derived from an EMBL/GenBank/DDBJ whole genome shotgun (WGS) entry which is preliminary data.</text>
</comment>
<proteinExistence type="predicted"/>
<evidence type="ECO:0000313" key="2">
    <source>
        <dbReference type="EMBL" id="MBA8852532.1"/>
    </source>
</evidence>
<evidence type="ECO:0000256" key="1">
    <source>
        <dbReference type="SAM" id="MobiDB-lite"/>
    </source>
</evidence>
<dbReference type="Proteomes" id="UP000578622">
    <property type="component" value="Unassembled WGS sequence"/>
</dbReference>
<accession>A0ABR6AST2</accession>
<evidence type="ECO:0008006" key="4">
    <source>
        <dbReference type="Google" id="ProtNLM"/>
    </source>
</evidence>
<organism evidence="2 3">
    <name type="scientific">Brucella intermedia</name>
    <dbReference type="NCBI Taxonomy" id="94625"/>
    <lineage>
        <taxon>Bacteria</taxon>
        <taxon>Pseudomonadati</taxon>
        <taxon>Pseudomonadota</taxon>
        <taxon>Alphaproteobacteria</taxon>
        <taxon>Hyphomicrobiales</taxon>
        <taxon>Brucellaceae</taxon>
        <taxon>Brucella/Ochrobactrum group</taxon>
        <taxon>Brucella</taxon>
    </lineage>
</organism>
<keyword evidence="3" id="KW-1185">Reference proteome</keyword>
<dbReference type="EMBL" id="JACGXG010000004">
    <property type="protein sequence ID" value="MBA8852532.1"/>
    <property type="molecule type" value="Genomic_DNA"/>
</dbReference>
<name>A0ABR6AST2_9HYPH</name>
<protein>
    <recommendedName>
        <fullName evidence="4">Secreted protein</fullName>
    </recommendedName>
</protein>
<reference evidence="2 3" key="1">
    <citation type="submission" date="2020-07" db="EMBL/GenBank/DDBJ databases">
        <title>Genomic Encyclopedia of Type Strains, Phase IV (KMG-V): Genome sequencing to study the core and pangenomes of soil and plant-associated prokaryotes.</title>
        <authorList>
            <person name="Whitman W."/>
        </authorList>
    </citation>
    <scope>NUCLEOTIDE SEQUENCE [LARGE SCALE GENOMIC DNA]</scope>
    <source>
        <strain evidence="2 3">RH4WT92</strain>
    </source>
</reference>
<feature type="region of interest" description="Disordered" evidence="1">
    <location>
        <begin position="41"/>
        <end position="81"/>
    </location>
</feature>
<evidence type="ECO:0000313" key="3">
    <source>
        <dbReference type="Proteomes" id="UP000578622"/>
    </source>
</evidence>
<sequence>MNLNFITVSALLVVAVASSIVWSQNMASEARLASHQINRCSLDGTKQRSSRSRTGRVEKRGPWTPAQTDHHRVTCSSSINL</sequence>